<evidence type="ECO:0000313" key="3">
    <source>
        <dbReference type="Proteomes" id="UP001626593"/>
    </source>
</evidence>
<dbReference type="RefSeq" id="WP_407280262.1">
    <property type="nucleotide sequence ID" value="NZ_CP141259.1"/>
</dbReference>
<keyword evidence="3" id="KW-1185">Reference proteome</keyword>
<gene>
    <name evidence="2" type="ORF">U5817_07640</name>
</gene>
<evidence type="ECO:0000256" key="1">
    <source>
        <dbReference type="SAM" id="MobiDB-lite"/>
    </source>
</evidence>
<evidence type="ECO:0000313" key="2">
    <source>
        <dbReference type="EMBL" id="WRL47903.1"/>
    </source>
</evidence>
<organism evidence="2 3">
    <name type="scientific">Aromatoleum evansii</name>
    <name type="common">Azoarcus evansii</name>
    <dbReference type="NCBI Taxonomy" id="59406"/>
    <lineage>
        <taxon>Bacteria</taxon>
        <taxon>Pseudomonadati</taxon>
        <taxon>Pseudomonadota</taxon>
        <taxon>Betaproteobacteria</taxon>
        <taxon>Rhodocyclales</taxon>
        <taxon>Rhodocyclaceae</taxon>
        <taxon>Aromatoleum</taxon>
    </lineage>
</organism>
<name>A0ABZ1AQ29_AROEV</name>
<accession>A0ABZ1AQ29</accession>
<protein>
    <submittedName>
        <fullName evidence="2">Uncharacterized protein</fullName>
    </submittedName>
</protein>
<sequence length="112" mass="12665">MMRGMPRRRNRGSPELTFLMGNLSILGYGWPLSDKRERFDMSSGAWSCPHDLDGVCQRVQGAVCEPGMRGCVLEGKVRFARDEMNLPRKPVKAVKPEPAKKPAQPPKRRLPF</sequence>
<dbReference type="Proteomes" id="UP001626593">
    <property type="component" value="Chromosome"/>
</dbReference>
<dbReference type="EMBL" id="CP141259">
    <property type="protein sequence ID" value="WRL47903.1"/>
    <property type="molecule type" value="Genomic_DNA"/>
</dbReference>
<reference evidence="2 3" key="1">
    <citation type="submission" date="2023-12" db="EMBL/GenBank/DDBJ databases">
        <title>A. evansii MAY27, complete genome.</title>
        <authorList>
            <person name="Wang Y."/>
        </authorList>
    </citation>
    <scope>NUCLEOTIDE SEQUENCE [LARGE SCALE GENOMIC DNA]</scope>
    <source>
        <strain evidence="2 3">MAY27</strain>
    </source>
</reference>
<feature type="region of interest" description="Disordered" evidence="1">
    <location>
        <begin position="88"/>
        <end position="112"/>
    </location>
</feature>
<proteinExistence type="predicted"/>